<feature type="compositionally biased region" description="Basic and acidic residues" evidence="1">
    <location>
        <begin position="575"/>
        <end position="590"/>
    </location>
</feature>
<feature type="region of interest" description="Disordered" evidence="1">
    <location>
        <begin position="90"/>
        <end position="139"/>
    </location>
</feature>
<reference evidence="2 3" key="1">
    <citation type="submission" date="2023-06" db="EMBL/GenBank/DDBJ databases">
        <authorList>
            <person name="Oyuntsetseg B."/>
            <person name="Kim S.B."/>
        </authorList>
    </citation>
    <scope>NUCLEOTIDE SEQUENCE [LARGE SCALE GENOMIC DNA]</scope>
    <source>
        <strain evidence="2 3">2-2</strain>
    </source>
</reference>
<sequence>MNPLFKPLPGTAVAAGLLSAAVLVSGLSAPPSPEQAVARLAAVDVPGDKRFEARVDADGNVRFYQNGKQLGVPIPPSALRAYADYDSSVPDDLPDNYRWDPDRKRYLPRADPDGDLPARSDERKRRTRKTADASTEHGAPLGEKIEKFTKTMQDATKAARQAGQLVGQVPGKPAVSMPVSGDLTLSGLATLVGLTASGVGNWVRNRDQRAENRAAQGKVDRRTQREARDAPKVVADAKAKEQHARTLAADARRLARAGHPEADAAAERADVAREQAAAARAKAKRYEASYVRYHVQDEQKNVHRAEQAHEAARRDVEPAAEATRESSGKKGSRIVRDARVRRTGEEAARHRATLAAATKRAQRQLADEVRRHGGPGDPDDPPKTVTPKQPTSRDGTGGARQPIPEPATAVGRNPVVPSRLSSFSAMRSAVQVRAGMGMLQGVAPPYSYKEIHDNPYLPTAFGLAQGLQDAEMTGDPENVRWLENAIIKYHLPDPHKRKTFLEALARTYRPQIVKVDGGYAEAVNPIRTWWEDYVRLHYPVKVPTPRELAVRKQDQLAARDRQDGTLKRPLTPREVAVRKQEQLDRRDRQDMGTPKKKVHVPTGREVAVRKQEQLDKRDRQDAGAPKKKVHVPSSREVAVRKQDQISKRDRQDAGKTPRTKAQTAKTTAPKSAQYKAALKKQSMPA</sequence>
<feature type="compositionally biased region" description="Basic and acidic residues" evidence="1">
    <location>
        <begin position="606"/>
        <end position="621"/>
    </location>
</feature>
<proteinExistence type="predicted"/>
<feature type="compositionally biased region" description="Basic and acidic residues" evidence="1">
    <location>
        <begin position="95"/>
        <end position="135"/>
    </location>
</feature>
<organism evidence="2 3">
    <name type="scientific">Amycolatopsis nalaikhensis</name>
    <dbReference type="NCBI Taxonomy" id="715472"/>
    <lineage>
        <taxon>Bacteria</taxon>
        <taxon>Bacillati</taxon>
        <taxon>Actinomycetota</taxon>
        <taxon>Actinomycetes</taxon>
        <taxon>Pseudonocardiales</taxon>
        <taxon>Pseudonocardiaceae</taxon>
        <taxon>Amycolatopsis</taxon>
    </lineage>
</organism>
<feature type="compositionally biased region" description="Basic and acidic residues" evidence="1">
    <location>
        <begin position="637"/>
        <end position="655"/>
    </location>
</feature>
<feature type="compositionally biased region" description="Basic and acidic residues" evidence="1">
    <location>
        <begin position="300"/>
        <end position="349"/>
    </location>
</feature>
<gene>
    <name evidence="2" type="ORF">QP939_05315</name>
</gene>
<feature type="region of interest" description="Disordered" evidence="1">
    <location>
        <begin position="207"/>
        <end position="236"/>
    </location>
</feature>
<feature type="region of interest" description="Disordered" evidence="1">
    <location>
        <begin position="300"/>
        <end position="415"/>
    </location>
</feature>
<name>A0ABY8XR38_9PSEU</name>
<evidence type="ECO:0000256" key="1">
    <source>
        <dbReference type="SAM" id="MobiDB-lite"/>
    </source>
</evidence>
<feature type="region of interest" description="Disordered" evidence="1">
    <location>
        <begin position="551"/>
        <end position="685"/>
    </location>
</feature>
<dbReference type="RefSeq" id="WP_285455414.1">
    <property type="nucleotide sequence ID" value="NZ_CP127173.1"/>
</dbReference>
<evidence type="ECO:0000313" key="3">
    <source>
        <dbReference type="Proteomes" id="UP001227101"/>
    </source>
</evidence>
<feature type="compositionally biased region" description="Basic and acidic residues" evidence="1">
    <location>
        <begin position="551"/>
        <end position="566"/>
    </location>
</feature>
<evidence type="ECO:0000313" key="2">
    <source>
        <dbReference type="EMBL" id="WIV58088.1"/>
    </source>
</evidence>
<keyword evidence="3" id="KW-1185">Reference proteome</keyword>
<feature type="compositionally biased region" description="Low complexity" evidence="1">
    <location>
        <begin position="659"/>
        <end position="673"/>
    </location>
</feature>
<protein>
    <submittedName>
        <fullName evidence="2">Uncharacterized protein</fullName>
    </submittedName>
</protein>
<dbReference type="Proteomes" id="UP001227101">
    <property type="component" value="Chromosome"/>
</dbReference>
<accession>A0ABY8XR38</accession>
<dbReference type="EMBL" id="CP127173">
    <property type="protein sequence ID" value="WIV58088.1"/>
    <property type="molecule type" value="Genomic_DNA"/>
</dbReference>